<dbReference type="PRINTS" id="PR00080">
    <property type="entry name" value="SDRFAMILY"/>
</dbReference>
<dbReference type="OrthoDB" id="294295at2759"/>
<dbReference type="GO" id="GO:0005739">
    <property type="term" value="C:mitochondrion"/>
    <property type="evidence" value="ECO:0007669"/>
    <property type="project" value="TreeGrafter"/>
</dbReference>
<dbReference type="InterPro" id="IPR020904">
    <property type="entry name" value="Sc_DH/Rdtase_CS"/>
</dbReference>
<dbReference type="SUPFAM" id="SSF51735">
    <property type="entry name" value="NAD(P)-binding Rossmann-fold domains"/>
    <property type="match status" value="1"/>
</dbReference>
<gene>
    <name evidence="2" type="ORF">WN51_10249</name>
</gene>
<name>A0A0M9A708_9HYME</name>
<dbReference type="PANTHER" id="PTHR43658">
    <property type="entry name" value="SHORT-CHAIN DEHYDROGENASE/REDUCTASE"/>
    <property type="match status" value="1"/>
</dbReference>
<dbReference type="GO" id="GO:0008210">
    <property type="term" value="P:estrogen metabolic process"/>
    <property type="evidence" value="ECO:0007669"/>
    <property type="project" value="TreeGrafter"/>
</dbReference>
<proteinExistence type="predicted"/>
<evidence type="ECO:0000313" key="2">
    <source>
        <dbReference type="EMBL" id="KOX77159.1"/>
    </source>
</evidence>
<evidence type="ECO:0000256" key="1">
    <source>
        <dbReference type="ARBA" id="ARBA00023002"/>
    </source>
</evidence>
<dbReference type="PRINTS" id="PR00081">
    <property type="entry name" value="GDHRDH"/>
</dbReference>
<accession>A0A0M9A708</accession>
<dbReference type="PANTHER" id="PTHR43658:SF8">
    <property type="entry name" value="17-BETA-HYDROXYSTEROID DEHYDROGENASE 14-RELATED"/>
    <property type="match status" value="1"/>
</dbReference>
<keyword evidence="3" id="KW-1185">Reference proteome</keyword>
<dbReference type="Pfam" id="PF00106">
    <property type="entry name" value="adh_short"/>
    <property type="match status" value="2"/>
</dbReference>
<keyword evidence="1" id="KW-0560">Oxidoreductase</keyword>
<organism evidence="2 3">
    <name type="scientific">Melipona quadrifasciata</name>
    <dbReference type="NCBI Taxonomy" id="166423"/>
    <lineage>
        <taxon>Eukaryota</taxon>
        <taxon>Metazoa</taxon>
        <taxon>Ecdysozoa</taxon>
        <taxon>Arthropoda</taxon>
        <taxon>Hexapoda</taxon>
        <taxon>Insecta</taxon>
        <taxon>Pterygota</taxon>
        <taxon>Neoptera</taxon>
        <taxon>Endopterygota</taxon>
        <taxon>Hymenoptera</taxon>
        <taxon>Apocrita</taxon>
        <taxon>Aculeata</taxon>
        <taxon>Apoidea</taxon>
        <taxon>Anthophila</taxon>
        <taxon>Apidae</taxon>
        <taxon>Melipona</taxon>
    </lineage>
</organism>
<sequence>MSVNSINVNFRLAIVETRRRRSASKPMAISETEKYNEEPTSVERFLESRDSRSLENRGSKDVNWTLKWGKSKSAKFGFRNLTMQEFQMSFMNSEIPQHIVAYITGGANGIGKAIAQKIHCQGAKVVLADISCNGAKVAEGLGEKALFTCTDSPTNLENCIIANNLRNKRISEIIPHVQRVVQVRLEKDVVESMKCVKEKFGGVNVLINSAGVAGHEPIYDFKNKKPHSVDLYKCLYDTNVWGLFNVTRLMVGLMAENKPDANKQRGVIINLSSTMACEAPPGLVAYGSTKSAVSGMTIPLARGLACKGIRVIGICPGYIDSPMTAPQKKEERKKWIGMKLTPKRYGRCEEVAHLVQTCIENPLINGENIRIDMGFRYNQEGDAFHDGDDSLEDGINELHTVLNNEHCNIQRFLCCYFAECIHNLGEYVEQVSDRLNTSQRCGYYILEGIDKISYAAQSGREQLFGCVNAACNIWQLDDVWSRWKHNIDYCKKRYVSLEQVLNYRDAFKRFAKRSSCDTAGDEGDEKEAQHFRLHDCLAFEESSMPNVLRKEEFNLILHFGMSAFCNLQDIDGIKLRQASVTRENNFMILSLKIIAIAKLQCNNNCNWKTTI</sequence>
<dbReference type="GO" id="GO:0008209">
    <property type="term" value="P:androgen metabolic process"/>
    <property type="evidence" value="ECO:0007669"/>
    <property type="project" value="TreeGrafter"/>
</dbReference>
<dbReference type="GO" id="GO:0004303">
    <property type="term" value="F:estradiol 17-beta-dehydrogenase [NAD(P)+] activity"/>
    <property type="evidence" value="ECO:0007669"/>
    <property type="project" value="TreeGrafter"/>
</dbReference>
<reference evidence="2 3" key="1">
    <citation type="submission" date="2015-07" db="EMBL/GenBank/DDBJ databases">
        <title>The genome of Melipona quadrifasciata.</title>
        <authorList>
            <person name="Pan H."/>
            <person name="Kapheim K."/>
        </authorList>
    </citation>
    <scope>NUCLEOTIDE SEQUENCE [LARGE SCALE GENOMIC DNA]</scope>
    <source>
        <strain evidence="2">0111107301</strain>
        <tissue evidence="2">Whole body</tissue>
    </source>
</reference>
<protein>
    <submittedName>
        <fullName evidence="2">3-hydroxyacyl-CoA dehydrogenase type-2</fullName>
    </submittedName>
</protein>
<dbReference type="Gene3D" id="3.40.50.720">
    <property type="entry name" value="NAD(P)-binding Rossmann-like Domain"/>
    <property type="match status" value="1"/>
</dbReference>
<evidence type="ECO:0000313" key="3">
    <source>
        <dbReference type="Proteomes" id="UP000053105"/>
    </source>
</evidence>
<dbReference type="STRING" id="166423.A0A0M9A708"/>
<dbReference type="AlphaFoldDB" id="A0A0M9A708"/>
<dbReference type="GO" id="GO:0006631">
    <property type="term" value="P:fatty acid metabolic process"/>
    <property type="evidence" value="ECO:0007669"/>
    <property type="project" value="TreeGrafter"/>
</dbReference>
<dbReference type="EMBL" id="KQ435735">
    <property type="protein sequence ID" value="KOX77159.1"/>
    <property type="molecule type" value="Genomic_DNA"/>
</dbReference>
<dbReference type="InterPro" id="IPR036291">
    <property type="entry name" value="NAD(P)-bd_dom_sf"/>
</dbReference>
<dbReference type="Proteomes" id="UP000053105">
    <property type="component" value="Unassembled WGS sequence"/>
</dbReference>
<dbReference type="InterPro" id="IPR002347">
    <property type="entry name" value="SDR_fam"/>
</dbReference>
<dbReference type="PROSITE" id="PS00061">
    <property type="entry name" value="ADH_SHORT"/>
    <property type="match status" value="1"/>
</dbReference>